<dbReference type="EMBL" id="BMFO01000001">
    <property type="protein sequence ID" value="GGF83806.1"/>
    <property type="molecule type" value="Genomic_DNA"/>
</dbReference>
<feature type="domain" description="ABC-type uncharacterised transport system" evidence="9">
    <location>
        <begin position="421"/>
        <end position="709"/>
    </location>
</feature>
<evidence type="ECO:0000259" key="8">
    <source>
        <dbReference type="Pfam" id="PF01061"/>
    </source>
</evidence>
<feature type="transmembrane region" description="Helical" evidence="7">
    <location>
        <begin position="252"/>
        <end position="276"/>
    </location>
</feature>
<evidence type="ECO:0000256" key="1">
    <source>
        <dbReference type="ARBA" id="ARBA00004651"/>
    </source>
</evidence>
<evidence type="ECO:0000256" key="7">
    <source>
        <dbReference type="SAM" id="Phobius"/>
    </source>
</evidence>
<dbReference type="Pfam" id="PF09822">
    <property type="entry name" value="ABC_transp_aux"/>
    <property type="match status" value="1"/>
</dbReference>
<proteinExistence type="predicted"/>
<reference evidence="11" key="1">
    <citation type="journal article" date="2014" name="Int. J. Syst. Evol. Microbiol.">
        <title>Complete genome sequence of Corynebacterium casei LMG S-19264T (=DSM 44701T), isolated from a smear-ripened cheese.</title>
        <authorList>
            <consortium name="US DOE Joint Genome Institute (JGI-PGF)"/>
            <person name="Walter F."/>
            <person name="Albersmeier A."/>
            <person name="Kalinowski J."/>
            <person name="Ruckert C."/>
        </authorList>
    </citation>
    <scope>NUCLEOTIDE SEQUENCE</scope>
    <source>
        <strain evidence="11">CGMCC 1.12726</strain>
    </source>
</reference>
<comment type="subcellular location">
    <subcellularLocation>
        <location evidence="1">Cell membrane</location>
        <topology evidence="1">Multi-pass membrane protein</topology>
    </subcellularLocation>
</comment>
<feature type="coiled-coil region" evidence="6">
    <location>
        <begin position="783"/>
        <end position="814"/>
    </location>
</feature>
<feature type="transmembrane region" description="Helical" evidence="7">
    <location>
        <begin position="20"/>
        <end position="40"/>
    </location>
</feature>
<dbReference type="InterPro" id="IPR019196">
    <property type="entry name" value="ABC_transp_unknown"/>
</dbReference>
<evidence type="ECO:0000313" key="11">
    <source>
        <dbReference type="EMBL" id="GGF83806.1"/>
    </source>
</evidence>
<dbReference type="Proteomes" id="UP000632858">
    <property type="component" value="Unassembled WGS sequence"/>
</dbReference>
<dbReference type="Pfam" id="PF23357">
    <property type="entry name" value="DUF7088"/>
    <property type="match status" value="1"/>
</dbReference>
<comment type="caution">
    <text evidence="11">The sequence shown here is derived from an EMBL/GenBank/DDBJ whole genome shotgun (WGS) entry which is preliminary data.</text>
</comment>
<keyword evidence="3 7" id="KW-0812">Transmembrane</keyword>
<evidence type="ECO:0000256" key="2">
    <source>
        <dbReference type="ARBA" id="ARBA00022475"/>
    </source>
</evidence>
<name>A0A917CD34_9GAMM</name>
<organism evidence="11 12">
    <name type="scientific">Arenimonas maotaiensis</name>
    <dbReference type="NCBI Taxonomy" id="1446479"/>
    <lineage>
        <taxon>Bacteria</taxon>
        <taxon>Pseudomonadati</taxon>
        <taxon>Pseudomonadota</taxon>
        <taxon>Gammaproteobacteria</taxon>
        <taxon>Lysobacterales</taxon>
        <taxon>Lysobacteraceae</taxon>
        <taxon>Arenimonas</taxon>
    </lineage>
</organism>
<dbReference type="PANTHER" id="PTHR30294:SF29">
    <property type="entry name" value="MULTIDRUG ABC TRANSPORTER PERMEASE YBHS-RELATED"/>
    <property type="match status" value="1"/>
</dbReference>
<feature type="transmembrane region" description="Helical" evidence="7">
    <location>
        <begin position="162"/>
        <end position="182"/>
    </location>
</feature>
<evidence type="ECO:0000256" key="6">
    <source>
        <dbReference type="SAM" id="Coils"/>
    </source>
</evidence>
<keyword evidence="12" id="KW-1185">Reference proteome</keyword>
<dbReference type="GO" id="GO:0140359">
    <property type="term" value="F:ABC-type transporter activity"/>
    <property type="evidence" value="ECO:0007669"/>
    <property type="project" value="InterPro"/>
</dbReference>
<dbReference type="GO" id="GO:0005886">
    <property type="term" value="C:plasma membrane"/>
    <property type="evidence" value="ECO:0007669"/>
    <property type="project" value="UniProtKB-SubCell"/>
</dbReference>
<reference evidence="11" key="2">
    <citation type="submission" date="2020-09" db="EMBL/GenBank/DDBJ databases">
        <authorList>
            <person name="Sun Q."/>
            <person name="Zhou Y."/>
        </authorList>
    </citation>
    <scope>NUCLEOTIDE SEQUENCE</scope>
    <source>
        <strain evidence="11">CGMCC 1.12726</strain>
    </source>
</reference>
<keyword evidence="5 7" id="KW-0472">Membrane</keyword>
<keyword evidence="4 7" id="KW-1133">Transmembrane helix</keyword>
<feature type="transmembrane region" description="Helical" evidence="7">
    <location>
        <begin position="52"/>
        <end position="73"/>
    </location>
</feature>
<sequence>MSAFPALVRREWRAYWRTPLALVYVVIFLLLSNSFVFYLGDLFEAGQAGMQSYFRLLPWVCLLLVPALSMRAWSEEFRSGTIELLDALPVPPWQTVLAKFAAAWGVAVSALLLSFPLWLSLSWLGDPDHGVIALGYVGAAAMLAAMLAIGLCLSALSENQLVVYILSALLILLYLLAGYPLALNPVRELFPQSVVDLIASLSMLTHLQSVTRGVLDLRDLLYFAITAAFWLGANVLLLQARKGGLPLWKRAALLPLAAVASVVCYLALAFAVQTLLPPLRVDLTENRLFSLSEGSRRIIAATREPVTLTLYYSEKEARPYPQFRQYADRVSEKIGEYAAQSGGRIRFEAVDPEPYSAAEDRAIGKGILAIPLEDGSGPLYFGLTADSGGRNQSIGFIKPEAEQHLEYELSKLIQSVQRQERPKVVLVSDLPVSGEGNPLQGGSSPAWVVYRQLSERYQLSHLSPQGLRIPEDTDVLWIMHPRQWPAETLARIRDFVESGGHAVLLLDPDAESVPGFRLGSPVPADLYLGSDFGGLLRRWGIGFDPGQVVLDSKYAWLMQLDENQFPKRNPGLISLPAEAMNQRDPVTADLDRIVLSGAGALSVLDDSPLRIEPLLQSSDSSRLIAADAYRQAAADPERLLNRFVSAQEPFVLAARFSRDKPAAGGAGINLIVIADTDFLSDRLWVVENNLFGQPVFSAQASNGDFFFNAIDQLSGSDDLISIRSRGSVSRPFDKVDRIRRAAEQAYRESQTRLLAELDTVQAGINGLQVDGRIPENRLNDADYRALAADKVRLRQELRRIQRELNADVERLGQRVKAVNIFGMPLLLLAIAAVLAWRRRNQKDFSRIGHGAL</sequence>
<dbReference type="PANTHER" id="PTHR30294">
    <property type="entry name" value="MEMBRANE COMPONENT OF ABC TRANSPORTER YHHJ-RELATED"/>
    <property type="match status" value="1"/>
</dbReference>
<protein>
    <submittedName>
        <fullName evidence="11">Uncharacterized protein</fullName>
    </submittedName>
</protein>
<evidence type="ECO:0000256" key="3">
    <source>
        <dbReference type="ARBA" id="ARBA00022692"/>
    </source>
</evidence>
<gene>
    <name evidence="11" type="ORF">GCM10010960_02380</name>
</gene>
<evidence type="ECO:0000313" key="12">
    <source>
        <dbReference type="Proteomes" id="UP000632858"/>
    </source>
</evidence>
<feature type="transmembrane region" description="Helical" evidence="7">
    <location>
        <begin position="220"/>
        <end position="240"/>
    </location>
</feature>
<feature type="transmembrane region" description="Helical" evidence="7">
    <location>
        <begin position="817"/>
        <end position="836"/>
    </location>
</feature>
<feature type="transmembrane region" description="Helical" evidence="7">
    <location>
        <begin position="93"/>
        <end position="119"/>
    </location>
</feature>
<evidence type="ECO:0000259" key="9">
    <source>
        <dbReference type="Pfam" id="PF09822"/>
    </source>
</evidence>
<evidence type="ECO:0000256" key="5">
    <source>
        <dbReference type="ARBA" id="ARBA00023136"/>
    </source>
</evidence>
<keyword evidence="2" id="KW-1003">Cell membrane</keyword>
<dbReference type="InterPro" id="IPR051449">
    <property type="entry name" value="ABC-2_transporter_component"/>
</dbReference>
<keyword evidence="6" id="KW-0175">Coiled coil</keyword>
<dbReference type="Pfam" id="PF01061">
    <property type="entry name" value="ABC2_membrane"/>
    <property type="match status" value="1"/>
</dbReference>
<dbReference type="RefSeq" id="WP_188446898.1">
    <property type="nucleotide sequence ID" value="NZ_BMFO01000001.1"/>
</dbReference>
<feature type="domain" description="DUF7088" evidence="10">
    <location>
        <begin position="285"/>
        <end position="383"/>
    </location>
</feature>
<feature type="domain" description="ABC-2 type transporter transmembrane" evidence="8">
    <location>
        <begin position="4"/>
        <end position="213"/>
    </location>
</feature>
<dbReference type="AlphaFoldDB" id="A0A917CD34"/>
<evidence type="ECO:0000259" key="10">
    <source>
        <dbReference type="Pfam" id="PF23357"/>
    </source>
</evidence>
<evidence type="ECO:0000256" key="4">
    <source>
        <dbReference type="ARBA" id="ARBA00022989"/>
    </source>
</evidence>
<feature type="transmembrane region" description="Helical" evidence="7">
    <location>
        <begin position="131"/>
        <end position="156"/>
    </location>
</feature>
<dbReference type="InterPro" id="IPR055396">
    <property type="entry name" value="DUF7088"/>
</dbReference>
<accession>A0A917CD34</accession>
<dbReference type="InterPro" id="IPR013525">
    <property type="entry name" value="ABC2_TM"/>
</dbReference>